<dbReference type="SUPFAM" id="SSF144232">
    <property type="entry name" value="HIT/MYND zinc finger-like"/>
    <property type="match status" value="1"/>
</dbReference>
<protein>
    <recommendedName>
        <fullName evidence="5">MYND-type domain-containing protein</fullName>
    </recommendedName>
</protein>
<gene>
    <name evidence="6" type="ORF">H310_12890</name>
</gene>
<evidence type="ECO:0000256" key="2">
    <source>
        <dbReference type="ARBA" id="ARBA00022771"/>
    </source>
</evidence>
<keyword evidence="3" id="KW-0862">Zinc</keyword>
<dbReference type="SUPFAM" id="SSF82199">
    <property type="entry name" value="SET domain"/>
    <property type="match status" value="1"/>
</dbReference>
<evidence type="ECO:0000313" key="6">
    <source>
        <dbReference type="EMBL" id="ETV93095.1"/>
    </source>
</evidence>
<dbReference type="GO" id="GO:0005634">
    <property type="term" value="C:nucleus"/>
    <property type="evidence" value="ECO:0007669"/>
    <property type="project" value="TreeGrafter"/>
</dbReference>
<evidence type="ECO:0000259" key="5">
    <source>
        <dbReference type="PROSITE" id="PS50865"/>
    </source>
</evidence>
<feature type="domain" description="MYND-type" evidence="5">
    <location>
        <begin position="107"/>
        <end position="146"/>
    </location>
</feature>
<organism evidence="6">
    <name type="scientific">Aphanomyces invadans</name>
    <dbReference type="NCBI Taxonomy" id="157072"/>
    <lineage>
        <taxon>Eukaryota</taxon>
        <taxon>Sar</taxon>
        <taxon>Stramenopiles</taxon>
        <taxon>Oomycota</taxon>
        <taxon>Saprolegniomycetes</taxon>
        <taxon>Saprolegniales</taxon>
        <taxon>Verrucalvaceae</taxon>
        <taxon>Aphanomyces</taxon>
    </lineage>
</organism>
<evidence type="ECO:0000256" key="4">
    <source>
        <dbReference type="PROSITE-ProRule" id="PRU00134"/>
    </source>
</evidence>
<dbReference type="GO" id="GO:0008270">
    <property type="term" value="F:zinc ion binding"/>
    <property type="evidence" value="ECO:0007669"/>
    <property type="project" value="UniProtKB-KW"/>
</dbReference>
<dbReference type="STRING" id="157072.A0A024TFZ7"/>
<dbReference type="Gene3D" id="2.170.270.10">
    <property type="entry name" value="SET domain"/>
    <property type="match status" value="1"/>
</dbReference>
<reference evidence="6" key="1">
    <citation type="submission" date="2013-12" db="EMBL/GenBank/DDBJ databases">
        <title>The Genome Sequence of Aphanomyces invadans NJM9701.</title>
        <authorList>
            <consortium name="The Broad Institute Genomics Platform"/>
            <person name="Russ C."/>
            <person name="Tyler B."/>
            <person name="van West P."/>
            <person name="Dieguez-Uribeondo J."/>
            <person name="Young S.K."/>
            <person name="Zeng Q."/>
            <person name="Gargeya S."/>
            <person name="Fitzgerald M."/>
            <person name="Abouelleil A."/>
            <person name="Alvarado L."/>
            <person name="Chapman S.B."/>
            <person name="Gainer-Dewar J."/>
            <person name="Goldberg J."/>
            <person name="Griggs A."/>
            <person name="Gujja S."/>
            <person name="Hansen M."/>
            <person name="Howarth C."/>
            <person name="Imamovic A."/>
            <person name="Ireland A."/>
            <person name="Larimer J."/>
            <person name="McCowan C."/>
            <person name="Murphy C."/>
            <person name="Pearson M."/>
            <person name="Poon T.W."/>
            <person name="Priest M."/>
            <person name="Roberts A."/>
            <person name="Saif S."/>
            <person name="Shea T."/>
            <person name="Sykes S."/>
            <person name="Wortman J."/>
            <person name="Nusbaum C."/>
            <person name="Birren B."/>
        </authorList>
    </citation>
    <scope>NUCLEOTIDE SEQUENCE [LARGE SCALE GENOMIC DNA]</scope>
    <source>
        <strain evidence="6">NJM9701</strain>
    </source>
</reference>
<dbReference type="Pfam" id="PF01753">
    <property type="entry name" value="zf-MYND"/>
    <property type="match status" value="1"/>
</dbReference>
<dbReference type="InterPro" id="IPR002893">
    <property type="entry name" value="Znf_MYND"/>
</dbReference>
<dbReference type="VEuPathDB" id="FungiDB:H310_12890"/>
<dbReference type="PANTHER" id="PTHR12197">
    <property type="entry name" value="HISTONE-LYSINE N-METHYLTRANSFERASE SMYD"/>
    <property type="match status" value="1"/>
</dbReference>
<dbReference type="Gene3D" id="1.10.220.160">
    <property type="match status" value="1"/>
</dbReference>
<evidence type="ECO:0000256" key="3">
    <source>
        <dbReference type="ARBA" id="ARBA00022833"/>
    </source>
</evidence>
<dbReference type="PROSITE" id="PS50865">
    <property type="entry name" value="ZF_MYND_2"/>
    <property type="match status" value="1"/>
</dbReference>
<dbReference type="AlphaFoldDB" id="A0A024TFZ7"/>
<dbReference type="CDD" id="cd20071">
    <property type="entry name" value="SET_SMYD"/>
    <property type="match status" value="1"/>
</dbReference>
<dbReference type="GeneID" id="20089940"/>
<accession>A0A024TFZ7</accession>
<dbReference type="EMBL" id="KI913995">
    <property type="protein sequence ID" value="ETV93095.1"/>
    <property type="molecule type" value="Genomic_DNA"/>
</dbReference>
<dbReference type="OrthoDB" id="265717at2759"/>
<dbReference type="eggNOG" id="KOG2084">
    <property type="taxonomic scope" value="Eukaryota"/>
</dbReference>
<proteinExistence type="predicted"/>
<dbReference type="RefSeq" id="XP_008878360.1">
    <property type="nucleotide sequence ID" value="XM_008880138.1"/>
</dbReference>
<dbReference type="InterPro" id="IPR046341">
    <property type="entry name" value="SET_dom_sf"/>
</dbReference>
<evidence type="ECO:0000256" key="1">
    <source>
        <dbReference type="ARBA" id="ARBA00022723"/>
    </source>
</evidence>
<name>A0A024TFZ7_9STRA</name>
<keyword evidence="2 4" id="KW-0863">Zinc-finger</keyword>
<dbReference type="Gene3D" id="6.10.140.2220">
    <property type="match status" value="1"/>
</dbReference>
<keyword evidence="1" id="KW-0479">Metal-binding</keyword>
<dbReference type="PANTHER" id="PTHR12197:SF251">
    <property type="entry name" value="EG:BACR7C10.4 PROTEIN"/>
    <property type="match status" value="1"/>
</dbReference>
<sequence length="430" mass="46682">MAANVVVPAWGCVAPVLCRLDDAELVKVQRPARIGSEAATEWIPLSKDIAPVASSARVPGDNLCLHTAAAPLGRMAATTVAVDVGDVVFATPAFAVALSRGFVASHCHMCLTKLRGRVVQCADCKVARYCDRDCMRADIDTHTIECDALVQLAPIRSNDPDAAAADLQTRLVLAVLAMEVKMQNPFVIQDLTTYSLAKQDEADYLAVAKTLLGAIKRSPAWMTSAHVLDVYRAVRFNAHPIVVDLASPSLGLGLFPDAAKMFNHSCAPTAFPCFNIKTHALEFRAVTPLLPGTLVSYSYLDVLGYSLLQPKPSRQRCLQEAFEFACQCSRCFHEPDASDQTNVVDAWLADLDLAQQRHDWTRLIDLCHSIMTHWTATLGLPETYPLMYVLQKKIDLAAAHVPHAAPRAPCSVPAADHILRVCGLNGRPAI</sequence>
<dbReference type="InterPro" id="IPR050869">
    <property type="entry name" value="H3K4_H4K5_MeTrfase"/>
</dbReference>